<dbReference type="Proteomes" id="UP000490939">
    <property type="component" value="Unassembled WGS sequence"/>
</dbReference>
<name>A0A8H3ZCA7_VENIN</name>
<keyword evidence="2" id="KW-1185">Reference proteome</keyword>
<accession>A0A8H3ZCA7</accession>
<protein>
    <submittedName>
        <fullName evidence="1">Uncharacterized protein</fullName>
    </submittedName>
</protein>
<evidence type="ECO:0000313" key="2">
    <source>
        <dbReference type="Proteomes" id="UP000490939"/>
    </source>
</evidence>
<reference evidence="1 2" key="1">
    <citation type="submission" date="2019-07" db="EMBL/GenBank/DDBJ databases">
        <title>Venturia inaequalis Genome Resource.</title>
        <authorList>
            <person name="Lichtner F.J."/>
        </authorList>
    </citation>
    <scope>NUCLEOTIDE SEQUENCE [LARGE SCALE GENOMIC DNA]</scope>
    <source>
        <strain evidence="1 2">DMI_063113</strain>
    </source>
</reference>
<proteinExistence type="predicted"/>
<dbReference type="AlphaFoldDB" id="A0A8H3ZCA7"/>
<dbReference type="EMBL" id="WNWR01000009">
    <property type="protein sequence ID" value="KAE9994300.1"/>
    <property type="molecule type" value="Genomic_DNA"/>
</dbReference>
<sequence>MDMFERSMDYHERLILSLDRRMRSLTAFLTTSAPAAPHGPWNSQTSIEELNATSSVYFDAKEFLDIDAISSGAARFEAQLYAPASLQITDKSAEDAATATLNYSGPGGVDSALEVVEDPAFFEVASVISESLSNGIGKGATRSLRHRMKYDSIRPKQHRNWLMTAEKKAFGGKWRRTWSKLVS</sequence>
<organism evidence="1 2">
    <name type="scientific">Venturia inaequalis</name>
    <name type="common">Apple scab fungus</name>
    <dbReference type="NCBI Taxonomy" id="5025"/>
    <lineage>
        <taxon>Eukaryota</taxon>
        <taxon>Fungi</taxon>
        <taxon>Dikarya</taxon>
        <taxon>Ascomycota</taxon>
        <taxon>Pezizomycotina</taxon>
        <taxon>Dothideomycetes</taxon>
        <taxon>Pleosporomycetidae</taxon>
        <taxon>Venturiales</taxon>
        <taxon>Venturiaceae</taxon>
        <taxon>Venturia</taxon>
    </lineage>
</organism>
<comment type="caution">
    <text evidence="1">The sequence shown here is derived from an EMBL/GenBank/DDBJ whole genome shotgun (WGS) entry which is preliminary data.</text>
</comment>
<evidence type="ECO:0000313" key="1">
    <source>
        <dbReference type="EMBL" id="KAE9994300.1"/>
    </source>
</evidence>
<gene>
    <name evidence="1" type="ORF">EG327_011402</name>
</gene>